<evidence type="ECO:0000313" key="2">
    <source>
        <dbReference type="EMBL" id="MPM02269.1"/>
    </source>
</evidence>
<dbReference type="Pfam" id="PF21948">
    <property type="entry name" value="LplA-B_cat"/>
    <property type="match status" value="1"/>
</dbReference>
<dbReference type="EMBL" id="VSSQ01000856">
    <property type="protein sequence ID" value="MPM02269.1"/>
    <property type="molecule type" value="Genomic_DNA"/>
</dbReference>
<dbReference type="Gene3D" id="3.30.930.10">
    <property type="entry name" value="Bira Bifunctional Protein, Domain 2"/>
    <property type="match status" value="1"/>
</dbReference>
<protein>
    <recommendedName>
        <fullName evidence="1">BPL/LPL catalytic domain-containing protein</fullName>
    </recommendedName>
</protein>
<dbReference type="PROSITE" id="PS51733">
    <property type="entry name" value="BPL_LPL_CATALYTIC"/>
    <property type="match status" value="1"/>
</dbReference>
<dbReference type="PANTHER" id="PTHR43506:SF1">
    <property type="entry name" value="BPL_LPL CATALYTIC DOMAIN-CONTAINING PROTEIN"/>
    <property type="match status" value="1"/>
</dbReference>
<feature type="domain" description="BPL/LPL catalytic" evidence="1">
    <location>
        <begin position="16"/>
        <end position="206"/>
    </location>
</feature>
<comment type="caution">
    <text evidence="2">The sequence shown here is derived from an EMBL/GenBank/DDBJ whole genome shotgun (WGS) entry which is preliminary data.</text>
</comment>
<dbReference type="InterPro" id="IPR053264">
    <property type="entry name" value="Lipoate-ligase_2_inactive"/>
</dbReference>
<dbReference type="SUPFAM" id="SSF55681">
    <property type="entry name" value="Class II aaRS and biotin synthetases"/>
    <property type="match status" value="1"/>
</dbReference>
<reference evidence="2" key="1">
    <citation type="submission" date="2019-08" db="EMBL/GenBank/DDBJ databases">
        <authorList>
            <person name="Kucharzyk K."/>
            <person name="Murdoch R.W."/>
            <person name="Higgins S."/>
            <person name="Loffler F."/>
        </authorList>
    </citation>
    <scope>NUCLEOTIDE SEQUENCE</scope>
</reference>
<evidence type="ECO:0000259" key="1">
    <source>
        <dbReference type="PROSITE" id="PS51733"/>
    </source>
</evidence>
<dbReference type="AlphaFoldDB" id="A0A644WF92"/>
<name>A0A644WF92_9ZZZZ</name>
<gene>
    <name evidence="2" type="ORF">SDC9_48514</name>
</gene>
<dbReference type="InterPro" id="IPR004143">
    <property type="entry name" value="BPL_LPL_catalytic"/>
</dbReference>
<sequence length="212" mass="23544">MLELTAYSLPDIALLDDGPNRPLIWIPDKNYIILGASNTIEESLFVENVIRDNVTVMKRISGGQTVLPTPDCIVISCVFDNTNHLQPKDIFYHINLLIKSVLEEAGVRALSLTGISDIAISGKKISGSAIYKNRKKLLYHCVLNIGEPALSFEKYLKQPLKEPDYRNGRKHGDFVTSLRENGFTGTIDNLAAAIEQSLLSNCRMLVKTQPSD</sequence>
<dbReference type="PANTHER" id="PTHR43506">
    <property type="entry name" value="BIOTIN/LIPOATE A/B PROTEIN LIGASE FAMILY"/>
    <property type="match status" value="1"/>
</dbReference>
<proteinExistence type="predicted"/>
<accession>A0A644WF92</accession>
<organism evidence="2">
    <name type="scientific">bioreactor metagenome</name>
    <dbReference type="NCBI Taxonomy" id="1076179"/>
    <lineage>
        <taxon>unclassified sequences</taxon>
        <taxon>metagenomes</taxon>
        <taxon>ecological metagenomes</taxon>
    </lineage>
</organism>
<dbReference type="InterPro" id="IPR045864">
    <property type="entry name" value="aa-tRNA-synth_II/BPL/LPL"/>
</dbReference>